<evidence type="ECO:0000313" key="2">
    <source>
        <dbReference type="Proteomes" id="UP001281447"/>
    </source>
</evidence>
<keyword evidence="2" id="KW-1185">Reference proteome</keyword>
<organism evidence="1 2">
    <name type="scientific">Tigheibacillus halophilus</name>
    <dbReference type="NCBI Taxonomy" id="361280"/>
    <lineage>
        <taxon>Bacteria</taxon>
        <taxon>Bacillati</taxon>
        <taxon>Bacillota</taxon>
        <taxon>Bacilli</taxon>
        <taxon>Bacillales</taxon>
        <taxon>Bacillaceae</taxon>
        <taxon>Tigheibacillus</taxon>
    </lineage>
</organism>
<sequence>MKKITVGIVPAPELPTTIAYKLSGNLEDALNEQIPGEIKWVVEVETNRLPGAAEKIKDIMDEALHLKQENNWNYVISLTDIPAFYRKSVVIADADIEGNIAQVSLPAFGLIPTPNKVKKTLLQMVKELYYRHGHSGKKSSVREKKHWHQRKDE</sequence>
<evidence type="ECO:0000313" key="1">
    <source>
        <dbReference type="EMBL" id="MDY0393572.1"/>
    </source>
</evidence>
<name>A0ABU5C2P7_9BACI</name>
<accession>A0ABU5C2P7</accession>
<dbReference type="Proteomes" id="UP001281447">
    <property type="component" value="Unassembled WGS sequence"/>
</dbReference>
<gene>
    <name evidence="1" type="ORF">RWE15_02860</name>
</gene>
<dbReference type="EMBL" id="JAWDIP010000003">
    <property type="protein sequence ID" value="MDY0393572.1"/>
    <property type="molecule type" value="Genomic_DNA"/>
</dbReference>
<reference evidence="1 2" key="1">
    <citation type="submission" date="2023-10" db="EMBL/GenBank/DDBJ databases">
        <title>Virgibacillus halophilus 5B73C genome.</title>
        <authorList>
            <person name="Miliotis G."/>
            <person name="Sengupta P."/>
            <person name="Hameed A."/>
            <person name="Chuvochina M."/>
            <person name="Mcdonagh F."/>
            <person name="Simpson A.C."/>
            <person name="Singh N.K."/>
            <person name="Rekha P.D."/>
            <person name="Raman K."/>
            <person name="Hugenholtz P."/>
            <person name="Venkateswaran K."/>
        </authorList>
    </citation>
    <scope>NUCLEOTIDE SEQUENCE [LARGE SCALE GENOMIC DNA]</scope>
    <source>
        <strain evidence="1 2">5B73C</strain>
    </source>
</reference>
<proteinExistence type="predicted"/>
<protein>
    <submittedName>
        <fullName evidence="1">Uncharacterized protein</fullName>
    </submittedName>
</protein>
<comment type="caution">
    <text evidence="1">The sequence shown here is derived from an EMBL/GenBank/DDBJ whole genome shotgun (WGS) entry which is preliminary data.</text>
</comment>